<dbReference type="EMBL" id="VMSO01000003">
    <property type="protein sequence ID" value="KAA8502180.1"/>
    <property type="molecule type" value="Genomic_DNA"/>
</dbReference>
<evidence type="ECO:0000313" key="2">
    <source>
        <dbReference type="Proteomes" id="UP000322025"/>
    </source>
</evidence>
<reference evidence="1" key="1">
    <citation type="submission" date="2019-07" db="EMBL/GenBank/DDBJ databases">
        <authorList>
            <person name="Wongkuna S."/>
            <person name="Scaria J."/>
        </authorList>
    </citation>
    <scope>NUCLEOTIDE SEQUENCE [LARGE SCALE GENOMIC DNA]</scope>
    <source>
        <strain evidence="1">SW178</strain>
    </source>
</reference>
<gene>
    <name evidence="1" type="ORF">FNY66_03370</name>
</gene>
<organism evidence="1 2">
    <name type="scientific">Mediterraneibacter catenae</name>
    <dbReference type="NCBI Taxonomy" id="2594882"/>
    <lineage>
        <taxon>Bacteria</taxon>
        <taxon>Bacillati</taxon>
        <taxon>Bacillota</taxon>
        <taxon>Clostridia</taxon>
        <taxon>Lachnospirales</taxon>
        <taxon>Lachnospiraceae</taxon>
        <taxon>Mediterraneibacter</taxon>
    </lineage>
</organism>
<evidence type="ECO:0008006" key="3">
    <source>
        <dbReference type="Google" id="ProtNLM"/>
    </source>
</evidence>
<dbReference type="AlphaFoldDB" id="A0A5M9HZ42"/>
<protein>
    <recommendedName>
        <fullName evidence="3">YokE-like PH domain-containing protein</fullName>
    </recommendedName>
</protein>
<name>A0A5M9HZ42_9FIRM</name>
<dbReference type="RefSeq" id="WP_087149747.1">
    <property type="nucleotide sequence ID" value="NZ_VMSO01000003.1"/>
</dbReference>
<evidence type="ECO:0000313" key="1">
    <source>
        <dbReference type="EMBL" id="KAA8502180.1"/>
    </source>
</evidence>
<dbReference type="OrthoDB" id="2199568at2"/>
<accession>A0A5M9HZ42</accession>
<comment type="caution">
    <text evidence="1">The sequence shown here is derived from an EMBL/GenBank/DDBJ whole genome shotgun (WGS) entry which is preliminary data.</text>
</comment>
<proteinExistence type="predicted"/>
<keyword evidence="2" id="KW-1185">Reference proteome</keyword>
<sequence>MAKETKVWEIIREAGFEPIENKSIIVSYAPADLSDAIVKFLGVSTEFLVLQICREELVLIPFGKLDWGLKKDVALSIPFAEIIDVEIRESALNYRLTIKTKKDVITLSVQQKGLSTLRSSGILGGSLSEGNWHSENLDGTLQALQELQAGQD</sequence>
<dbReference type="Proteomes" id="UP000322025">
    <property type="component" value="Unassembled WGS sequence"/>
</dbReference>